<feature type="region of interest" description="Disordered" evidence="1">
    <location>
        <begin position="554"/>
        <end position="609"/>
    </location>
</feature>
<dbReference type="KEGG" id="bsed:DN745_05780"/>
<dbReference type="Proteomes" id="UP000249799">
    <property type="component" value="Chromosome"/>
</dbReference>
<evidence type="ECO:0000313" key="2">
    <source>
        <dbReference type="EMBL" id="AWV88874.1"/>
    </source>
</evidence>
<proteinExistence type="predicted"/>
<reference evidence="2 3" key="1">
    <citation type="submission" date="2018-06" db="EMBL/GenBank/DDBJ databases">
        <title>Lujinxingia sediminis gen. nov. sp. nov., a new facultative anaerobic member of the class Deltaproteobacteria, and proposal of Lujinxingaceae fam. nov.</title>
        <authorList>
            <person name="Guo L.-Y."/>
            <person name="Li C.-M."/>
            <person name="Wang S."/>
            <person name="Du Z.-J."/>
        </authorList>
    </citation>
    <scope>NUCLEOTIDE SEQUENCE [LARGE SCALE GENOMIC DNA]</scope>
    <source>
        <strain evidence="2 3">FA350</strain>
    </source>
</reference>
<sequence length="662" mass="63911">MILTFICLCAALAGCSDDSPSQKATDIVQDTGDSDIQDAGDQDTQTPDADANDADAEDADADDTSDDADASTGIPCESPNDCAAGANQGGFCNPETQFCEFACDNGFADCDGDPSNGCEVDLSSDAANCGTCGTICSATNLNYLPLCAPDPDEVGVCKVDSNLCAEGFADLNGDANDGCECEIEDPNDLIDADGTDTNCDGVDGVLADSVFVAATGDDTANDGFSPDAPLASLSAALQAAADNDRHHILVAGGTYEGALNLHDGISIYGGFKADGFARDLANETTTIAAAASDFDATTTAYITVKADALTNPTTLDNLVIEGFDATNKGASTFSVYALNAPGLTIQNTTVRGGVAAKGNDGADGTRLKTLPVPEGGDGGATSGFQPCGAGASDANPGHHGDNFTQSAGTGGAGGSHKCNANAAGGVAGNKGAPGTPGVPGILPADGLLGNFDATGTWIPALATPPTDGTSGGGGGGGGAGGNYETNTVLNCTFSPPCFYAGTAGGNGGNGGYPGGAGTNGIPGGSSFAIVVLDAAINIDQSTVILGNGGDGGDGGLGALGQENGSRPPSSGTAPNSPKAGKGGDGGYGGDGGHGGNGAGGQGGNAIGLATSGATVSTEGVTFDDSNAAAGAGGTGATQVGVADAPDGRDGVMENIKAFGTSN</sequence>
<dbReference type="OrthoDB" id="5522667at2"/>
<feature type="region of interest" description="Disordered" evidence="1">
    <location>
        <begin position="356"/>
        <end position="415"/>
    </location>
</feature>
<dbReference type="SUPFAM" id="SSF51126">
    <property type="entry name" value="Pectin lyase-like"/>
    <property type="match status" value="1"/>
</dbReference>
<protein>
    <recommendedName>
        <fullName evidence="4">DUF1565 domain-containing protein</fullName>
    </recommendedName>
</protein>
<dbReference type="EMBL" id="CP030032">
    <property type="protein sequence ID" value="AWV88874.1"/>
    <property type="molecule type" value="Genomic_DNA"/>
</dbReference>
<feature type="compositionally biased region" description="Polar residues" evidence="1">
    <location>
        <begin position="562"/>
        <end position="575"/>
    </location>
</feature>
<feature type="region of interest" description="Disordered" evidence="1">
    <location>
        <begin position="16"/>
        <end position="71"/>
    </location>
</feature>
<organism evidence="2 3">
    <name type="scientific">Bradymonas sediminis</name>
    <dbReference type="NCBI Taxonomy" id="1548548"/>
    <lineage>
        <taxon>Bacteria</taxon>
        <taxon>Deltaproteobacteria</taxon>
        <taxon>Bradymonadales</taxon>
        <taxon>Bradymonadaceae</taxon>
        <taxon>Bradymonas</taxon>
    </lineage>
</organism>
<dbReference type="AlphaFoldDB" id="A0A2Z4FJH9"/>
<feature type="compositionally biased region" description="Gly residues" evidence="1">
    <location>
        <begin position="580"/>
        <end position="605"/>
    </location>
</feature>
<name>A0A2Z4FJH9_9DELT</name>
<feature type="region of interest" description="Disordered" evidence="1">
    <location>
        <begin position="623"/>
        <end position="648"/>
    </location>
</feature>
<feature type="compositionally biased region" description="Acidic residues" evidence="1">
    <location>
        <begin position="32"/>
        <end position="41"/>
    </location>
</feature>
<accession>A0A2Z4FJH9</accession>
<evidence type="ECO:0000313" key="3">
    <source>
        <dbReference type="Proteomes" id="UP000249799"/>
    </source>
</evidence>
<dbReference type="InterPro" id="IPR011050">
    <property type="entry name" value="Pectin_lyase_fold/virulence"/>
</dbReference>
<feature type="compositionally biased region" description="Acidic residues" evidence="1">
    <location>
        <begin position="50"/>
        <end position="69"/>
    </location>
</feature>
<evidence type="ECO:0008006" key="4">
    <source>
        <dbReference type="Google" id="ProtNLM"/>
    </source>
</evidence>
<gene>
    <name evidence="2" type="ORF">DN745_05780</name>
</gene>
<keyword evidence="3" id="KW-1185">Reference proteome</keyword>
<evidence type="ECO:0000256" key="1">
    <source>
        <dbReference type="SAM" id="MobiDB-lite"/>
    </source>
</evidence>